<dbReference type="PANTHER" id="PTHR11908">
    <property type="entry name" value="XANTHINE DEHYDROGENASE"/>
    <property type="match status" value="1"/>
</dbReference>
<evidence type="ECO:0000313" key="4">
    <source>
        <dbReference type="EMBL" id="VVD33341.1"/>
    </source>
</evidence>
<dbReference type="Gene3D" id="3.90.1170.50">
    <property type="entry name" value="Aldehyde oxidase/xanthine dehydrogenase, a/b hammerhead"/>
    <property type="match status" value="1"/>
</dbReference>
<dbReference type="Proteomes" id="UP000325811">
    <property type="component" value="Chromosome II"/>
</dbReference>
<evidence type="ECO:0000256" key="1">
    <source>
        <dbReference type="ARBA" id="ARBA00022505"/>
    </source>
</evidence>
<dbReference type="EMBL" id="LR699554">
    <property type="protein sequence ID" value="VVD33341.1"/>
    <property type="molecule type" value="Genomic_DNA"/>
</dbReference>
<organism evidence="4 5">
    <name type="scientific">Paraburkholderia dioscoreae</name>
    <dbReference type="NCBI Taxonomy" id="2604047"/>
    <lineage>
        <taxon>Bacteria</taxon>
        <taxon>Pseudomonadati</taxon>
        <taxon>Pseudomonadota</taxon>
        <taxon>Betaproteobacteria</taxon>
        <taxon>Burkholderiales</taxon>
        <taxon>Burkholderiaceae</taxon>
        <taxon>Paraburkholderia</taxon>
    </lineage>
</organism>
<dbReference type="Pfam" id="PF02738">
    <property type="entry name" value="MoCoBD_1"/>
    <property type="match status" value="1"/>
</dbReference>
<dbReference type="SUPFAM" id="SSF56003">
    <property type="entry name" value="Molybdenum cofactor-binding domain"/>
    <property type="match status" value="1"/>
</dbReference>
<name>A0A5Q4ZLL4_9BURK</name>
<evidence type="ECO:0000259" key="3">
    <source>
        <dbReference type="SMART" id="SM01008"/>
    </source>
</evidence>
<dbReference type="KEGG" id="pdio:PDMSB3_2057.1"/>
<dbReference type="GO" id="GO:0043885">
    <property type="term" value="F:anaerobic carbon-monoxide dehydrogenase activity"/>
    <property type="evidence" value="ECO:0007669"/>
    <property type="project" value="UniProtKB-EC"/>
</dbReference>
<keyword evidence="1" id="KW-0500">Molybdenum</keyword>
<feature type="domain" description="Aldehyde oxidase/xanthine dehydrogenase a/b hammerhead" evidence="3">
    <location>
        <begin position="31"/>
        <end position="140"/>
    </location>
</feature>
<dbReference type="InterPro" id="IPR016208">
    <property type="entry name" value="Ald_Oxase/xanthine_DH-like"/>
</dbReference>
<dbReference type="InterPro" id="IPR036856">
    <property type="entry name" value="Ald_Oxase/Xan_DH_a/b_sf"/>
</dbReference>
<accession>A0A5Q4ZLL4</accession>
<dbReference type="Pfam" id="PF20256">
    <property type="entry name" value="MoCoBD_2"/>
    <property type="match status" value="1"/>
</dbReference>
<dbReference type="EC" id="1.2.7.4" evidence="4"/>
<gene>
    <name evidence="4" type="ORF">PDMSB3_2057</name>
</gene>
<dbReference type="SUPFAM" id="SSF54665">
    <property type="entry name" value="CO dehydrogenase molybdoprotein N-domain-like"/>
    <property type="match status" value="1"/>
</dbReference>
<dbReference type="GO" id="GO:0005506">
    <property type="term" value="F:iron ion binding"/>
    <property type="evidence" value="ECO:0007669"/>
    <property type="project" value="InterPro"/>
</dbReference>
<dbReference type="Pfam" id="PF01315">
    <property type="entry name" value="Ald_Xan_dh_C"/>
    <property type="match status" value="1"/>
</dbReference>
<keyword evidence="2 4" id="KW-0560">Oxidoreductase</keyword>
<keyword evidence="5" id="KW-1185">Reference proteome</keyword>
<dbReference type="InterPro" id="IPR000674">
    <property type="entry name" value="Ald_Oxase/Xan_DH_a/b"/>
</dbReference>
<dbReference type="Gene3D" id="3.30.365.10">
    <property type="entry name" value="Aldehyde oxidase/xanthine dehydrogenase, molybdopterin binding domain"/>
    <property type="match status" value="4"/>
</dbReference>
<evidence type="ECO:0000313" key="5">
    <source>
        <dbReference type="Proteomes" id="UP000325811"/>
    </source>
</evidence>
<dbReference type="SMART" id="SM01008">
    <property type="entry name" value="Ald_Xan_dh_C"/>
    <property type="match status" value="1"/>
</dbReference>
<dbReference type="AlphaFoldDB" id="A0A5Q4ZLL4"/>
<reference evidence="4 5" key="1">
    <citation type="submission" date="2019-08" db="EMBL/GenBank/DDBJ databases">
        <authorList>
            <person name="Herpell B J."/>
        </authorList>
    </citation>
    <scope>NUCLEOTIDE SEQUENCE [LARGE SCALE GENOMIC DNA]</scope>
    <source>
        <strain evidence="5">Msb3</strain>
    </source>
</reference>
<protein>
    <submittedName>
        <fullName evidence="4">Carbon monoxide dehydrogenase large chain parolog without usual motifs</fullName>
        <ecNumber evidence="4">1.2.7.4</ecNumber>
    </submittedName>
</protein>
<dbReference type="InterPro" id="IPR008274">
    <property type="entry name" value="AldOxase/xan_DH_MoCoBD1"/>
</dbReference>
<sequence>MIKRPQKRSDVNRPQGIGASLARKEDERFMHGRGEYVPNIRMVGMVDVAFVRSPIAHGHIVGIEKPQAFANAIYTLADLEGVRPIVANSGLPGFKSSQQPVLASGKVRQVGEPIAMCVAATRAEAEDIAAQVFVDFEELPAVVDMLDARGKGSPLVHEHWGDNVFLETFVDAKPEVDLEAIRRDAPIRVHRKLRTARQSMAPMEGRGVVAHWDRRLSQLIVHTSAQMPHITRTGLAECLGLDEGQVRVIAPDVGGGFGYKGILLPEEVCCGWLAMQLERPVRWIEDRREQLTANANCREHDYDIAGYADRDGRLLAIDCEAHVDSGAYSSYPFSACLEAAQVGSILPGPYKMERFRCRTWSVATNKPPILPYRGVARTGVCYAIETIMDAIAVEAGIEPYEVRLRSLVGPHEMPYDNITNKHFDSGDYPEAVRRAMAAIDLPAVRARQRRGEPDGRRVGFGMSIFCEQGAHGTSVYHGWGIPMVPGHEPAVIRLTPDGVLEVRAGVHSHGQSMETTLAQIAHEVLGIDTDRVRIVLGDTGITPYSTGTWGSRSIVMAGGAVGRASKELKERLMKIGAHLLDEPLNEVRWENGAVVGKDARRTLKEIARTWYLAPQLLPHDVDPRGLEVSTSYQAKRDSGTFSYACHAVVVAVDPALGQTEILDYAIVEDGGVLINPMVVDGQVYGGAAQGIGTALYEAMPYSEDGQPLASTLADYILPGATEVPAIRIDHMETPAPYTEFGQKGIGESGAIGPPAAIANAVNDALRGLGVRIDQLPITPRLIVEALAKQRETQASALKGMTA</sequence>
<dbReference type="RefSeq" id="WP_165188600.1">
    <property type="nucleotide sequence ID" value="NZ_LR699554.1"/>
</dbReference>
<dbReference type="PANTHER" id="PTHR11908:SF132">
    <property type="entry name" value="ALDEHYDE OXIDASE 1-RELATED"/>
    <property type="match status" value="1"/>
</dbReference>
<dbReference type="InterPro" id="IPR037165">
    <property type="entry name" value="AldOxase/xan_DH_Mopterin-bd_sf"/>
</dbReference>
<proteinExistence type="predicted"/>
<dbReference type="InterPro" id="IPR046867">
    <property type="entry name" value="AldOxase/xan_DH_MoCoBD2"/>
</dbReference>
<evidence type="ECO:0000256" key="2">
    <source>
        <dbReference type="ARBA" id="ARBA00023002"/>
    </source>
</evidence>